<evidence type="ECO:0000256" key="1">
    <source>
        <dbReference type="ARBA" id="ARBA00022692"/>
    </source>
</evidence>
<accession>A0AAD5TEE6</accession>
<evidence type="ECO:0000256" key="4">
    <source>
        <dbReference type="SAM" id="MobiDB-lite"/>
    </source>
</evidence>
<reference evidence="6" key="1">
    <citation type="submission" date="2020-05" db="EMBL/GenBank/DDBJ databases">
        <title>Phylogenomic resolution of chytrid fungi.</title>
        <authorList>
            <person name="Stajich J.E."/>
            <person name="Amses K."/>
            <person name="Simmons R."/>
            <person name="Seto K."/>
            <person name="Myers J."/>
            <person name="Bonds A."/>
            <person name="Quandt C.A."/>
            <person name="Barry K."/>
            <person name="Liu P."/>
            <person name="Grigoriev I."/>
            <person name="Longcore J.E."/>
            <person name="James T.Y."/>
        </authorList>
    </citation>
    <scope>NUCLEOTIDE SEQUENCE</scope>
    <source>
        <strain evidence="6">JEL0379</strain>
    </source>
</reference>
<comment type="caution">
    <text evidence="6">The sequence shown here is derived from an EMBL/GenBank/DDBJ whole genome shotgun (WGS) entry which is preliminary data.</text>
</comment>
<evidence type="ECO:0000256" key="2">
    <source>
        <dbReference type="ARBA" id="ARBA00022989"/>
    </source>
</evidence>
<evidence type="ECO:0000256" key="3">
    <source>
        <dbReference type="ARBA" id="ARBA00023136"/>
    </source>
</evidence>
<protein>
    <submittedName>
        <fullName evidence="6">Uncharacterized protein</fullName>
    </submittedName>
</protein>
<feature type="compositionally biased region" description="Low complexity" evidence="4">
    <location>
        <begin position="38"/>
        <end position="64"/>
    </location>
</feature>
<organism evidence="6 7">
    <name type="scientific">Geranomyces variabilis</name>
    <dbReference type="NCBI Taxonomy" id="109894"/>
    <lineage>
        <taxon>Eukaryota</taxon>
        <taxon>Fungi</taxon>
        <taxon>Fungi incertae sedis</taxon>
        <taxon>Chytridiomycota</taxon>
        <taxon>Chytridiomycota incertae sedis</taxon>
        <taxon>Chytridiomycetes</taxon>
        <taxon>Spizellomycetales</taxon>
        <taxon>Powellomycetaceae</taxon>
        <taxon>Geranomyces</taxon>
    </lineage>
</organism>
<feature type="transmembrane region" description="Helical" evidence="5">
    <location>
        <begin position="199"/>
        <end position="220"/>
    </location>
</feature>
<feature type="transmembrane region" description="Helical" evidence="5">
    <location>
        <begin position="356"/>
        <end position="373"/>
    </location>
</feature>
<keyword evidence="1 5" id="KW-0812">Transmembrane</keyword>
<evidence type="ECO:0000313" key="6">
    <source>
        <dbReference type="EMBL" id="KAJ3169439.1"/>
    </source>
</evidence>
<evidence type="ECO:0000313" key="7">
    <source>
        <dbReference type="Proteomes" id="UP001212152"/>
    </source>
</evidence>
<keyword evidence="3 5" id="KW-0472">Membrane</keyword>
<dbReference type="PANTHER" id="PTHR28263">
    <property type="entry name" value="GOLGI TO ER TRAFFIC PROTEIN 2"/>
    <property type="match status" value="1"/>
</dbReference>
<dbReference type="InterPro" id="IPR028143">
    <property type="entry name" value="Get2/sif1"/>
</dbReference>
<dbReference type="EMBL" id="JADGJQ010000106">
    <property type="protein sequence ID" value="KAJ3169439.1"/>
    <property type="molecule type" value="Genomic_DNA"/>
</dbReference>
<dbReference type="Proteomes" id="UP001212152">
    <property type="component" value="Unassembled WGS sequence"/>
</dbReference>
<dbReference type="PANTHER" id="PTHR28263:SF1">
    <property type="entry name" value="GOLGI TO ER TRAFFIC PROTEIN 2"/>
    <property type="match status" value="1"/>
</dbReference>
<name>A0AAD5TEE6_9FUNG</name>
<keyword evidence="2 5" id="KW-1133">Transmembrane helix</keyword>
<feature type="region of interest" description="Disordered" evidence="4">
    <location>
        <begin position="1"/>
        <end position="132"/>
    </location>
</feature>
<dbReference type="AlphaFoldDB" id="A0AAD5TEE6"/>
<gene>
    <name evidence="6" type="ORF">HDU87_000610</name>
</gene>
<proteinExistence type="predicted"/>
<sequence>MADAAARREARRQKILASGQDRLNKLTSTFTGRPIEPTATATAPASQTAANEAIEGPTGVSSEPPSTPPPSSDSQLRQRNIPSSSASRIPPQSSSVARTPPEVQPNHEKPSIAAHFPVPSPPSTVPSFPTGDLFGDPDDMLMAELQSRMMGNSAAMAPSAALPAFPAGFDPQQFGDASAIPPLQHAPVQPLPRWTFLSLFRAAVMLFLALFTLHSLAGAVDDVVDVAGDDELAPSEWRLHARRVAALATTQLGEGDGQIRLGVNGEDGMWVSVWMCFLAVELVLQTIGFFGRPSRPAVAANPFDPLGGTAGDMLNGGGDLMSTVVQMASMSSPKLDLVVRSVRDYSAIFRSFMNDLLTYIFVLGAGIALALCFQ</sequence>
<keyword evidence="7" id="KW-1185">Reference proteome</keyword>
<feature type="compositionally biased region" description="Low complexity" evidence="4">
    <location>
        <begin position="82"/>
        <end position="95"/>
    </location>
</feature>
<feature type="transmembrane region" description="Helical" evidence="5">
    <location>
        <begin position="269"/>
        <end position="290"/>
    </location>
</feature>
<evidence type="ECO:0000256" key="5">
    <source>
        <dbReference type="SAM" id="Phobius"/>
    </source>
</evidence>